<evidence type="ECO:0000313" key="4">
    <source>
        <dbReference type="EMBL" id="KAG9344105.1"/>
    </source>
</evidence>
<dbReference type="PANTHER" id="PTHR12818:SF0">
    <property type="entry name" value="TRNA (ADENINE(37)-N6)-METHYLTRANSFERASE"/>
    <property type="match status" value="1"/>
</dbReference>
<dbReference type="InterPro" id="IPR036414">
    <property type="entry name" value="YaeB_N_sf"/>
</dbReference>
<reference evidence="4" key="1">
    <citation type="thesis" date="2021" institute="BYU ScholarsArchive" country="Provo, UT, USA">
        <title>Applications of and Algorithms for Genome Assembly and Genomic Analyses with an Emphasis on Marine Teleosts.</title>
        <authorList>
            <person name="Pickett B.D."/>
        </authorList>
    </citation>
    <scope>NUCLEOTIDE SEQUENCE</scope>
    <source>
        <strain evidence="4">HI-2016</strain>
    </source>
</reference>
<sequence>MAGPDSSQQLISTAVRTHQKHVASLQSVLSNSGQLGEHQHMKPRQSERVGQSLSLEQGNIQTVPIGYISSCFPAKNGTPRQPTVCGQSRATLKIEQAVFNNPQHALIGLDHYSHVWVIFLFHKNGHLSFKAKVKPPRLNGQRVGVYSTRSPHRPNALGLTLARLERIEGNLHCSLLTTQPAYKASFTTSDTLHLSGIDMITGTPVLDIKPYIPEYDSPSVRVDMGSTIYPEMGGSTPVSHTEIEDSPSVSCMETVDSPTVSHPGCVVLEEKRSLDSKEQRPVLLDENSSLCVLSAGDHTGHAPQADTVVATLSEIKRYISESNVFAQRAGAEDGTALSDCSKAELCESQGVQAGARAELCFDEASLSQVASWIREPPISSLSVRFTPHAQRHLDRFQPPGKRVPGQPSFRFLCGPEEAAAAIRGVLCADPRSVYRRTRCPDRLFYFSLDSAHVTCWFGSNFAEVVQVRPAEPTAVEPTD</sequence>
<keyword evidence="1" id="KW-0949">S-adenosyl-L-methionine</keyword>
<keyword evidence="5" id="KW-1185">Reference proteome</keyword>
<evidence type="ECO:0000256" key="1">
    <source>
        <dbReference type="ARBA" id="ARBA00022691"/>
    </source>
</evidence>
<dbReference type="Proteomes" id="UP000824540">
    <property type="component" value="Unassembled WGS sequence"/>
</dbReference>
<dbReference type="PANTHER" id="PTHR12818">
    <property type="entry name" value="TRNA (ADENINE(37)-N6)-METHYLTRANSFERASE"/>
    <property type="match status" value="1"/>
</dbReference>
<dbReference type="Pfam" id="PF01980">
    <property type="entry name" value="TrmO_N"/>
    <property type="match status" value="1"/>
</dbReference>
<dbReference type="FunFam" id="3.30.2310.10:FF:000002">
    <property type="entry name" value="tRNA methyltransferase O"/>
    <property type="match status" value="1"/>
</dbReference>
<dbReference type="OrthoDB" id="4882at2759"/>
<feature type="domain" description="TsaA-like" evidence="3">
    <location>
        <begin position="62"/>
        <end position="220"/>
    </location>
</feature>
<dbReference type="Gene3D" id="3.30.2310.10">
    <property type="entry name" value="YaeB-like"/>
    <property type="match status" value="1"/>
</dbReference>
<organism evidence="4 5">
    <name type="scientific">Albula glossodonta</name>
    <name type="common">roundjaw bonefish</name>
    <dbReference type="NCBI Taxonomy" id="121402"/>
    <lineage>
        <taxon>Eukaryota</taxon>
        <taxon>Metazoa</taxon>
        <taxon>Chordata</taxon>
        <taxon>Craniata</taxon>
        <taxon>Vertebrata</taxon>
        <taxon>Euteleostomi</taxon>
        <taxon>Actinopterygii</taxon>
        <taxon>Neopterygii</taxon>
        <taxon>Teleostei</taxon>
        <taxon>Albuliformes</taxon>
        <taxon>Albulidae</taxon>
        <taxon>Albula</taxon>
    </lineage>
</organism>
<dbReference type="Gene3D" id="2.40.30.70">
    <property type="entry name" value="YaeB-like"/>
    <property type="match status" value="1"/>
</dbReference>
<dbReference type="SUPFAM" id="SSF118196">
    <property type="entry name" value="YaeB-like"/>
    <property type="match status" value="1"/>
</dbReference>
<dbReference type="EMBL" id="JAFBMS010000021">
    <property type="protein sequence ID" value="KAG9344105.1"/>
    <property type="molecule type" value="Genomic_DNA"/>
</dbReference>
<dbReference type="InterPro" id="IPR040372">
    <property type="entry name" value="YaeB-like"/>
</dbReference>
<dbReference type="AlphaFoldDB" id="A0A8T2NUT4"/>
<dbReference type="InterPro" id="IPR023370">
    <property type="entry name" value="TrmO-like_N"/>
</dbReference>
<proteinExistence type="inferred from homology"/>
<dbReference type="PROSITE" id="PS51668">
    <property type="entry name" value="TSAA_2"/>
    <property type="match status" value="1"/>
</dbReference>
<comment type="similarity">
    <text evidence="2">Belongs to the tRNA methyltransferase O family.</text>
</comment>
<dbReference type="InterPro" id="IPR036413">
    <property type="entry name" value="YaeB-like_sf"/>
</dbReference>
<gene>
    <name evidence="4" type="ORF">JZ751_012587</name>
</gene>
<dbReference type="CDD" id="cd09281">
    <property type="entry name" value="UPF0066"/>
    <property type="match status" value="1"/>
</dbReference>
<comment type="caution">
    <text evidence="4">The sequence shown here is derived from an EMBL/GenBank/DDBJ whole genome shotgun (WGS) entry which is preliminary data.</text>
</comment>
<protein>
    <recommendedName>
        <fullName evidence="3">TsaA-like domain-containing protein</fullName>
    </recommendedName>
</protein>
<evidence type="ECO:0000256" key="2">
    <source>
        <dbReference type="ARBA" id="ARBA00033753"/>
    </source>
</evidence>
<accession>A0A8T2NUT4</accession>
<name>A0A8T2NUT4_9TELE</name>
<evidence type="ECO:0000259" key="3">
    <source>
        <dbReference type="PROSITE" id="PS51668"/>
    </source>
</evidence>
<evidence type="ECO:0000313" key="5">
    <source>
        <dbReference type="Proteomes" id="UP000824540"/>
    </source>
</evidence>